<dbReference type="PANTHER" id="PTHR10210:SF41">
    <property type="entry name" value="RIBOSE-PHOSPHATE PYROPHOSPHOKINASE 1, CHLOROPLASTIC"/>
    <property type="match status" value="1"/>
</dbReference>
<feature type="binding site" evidence="12">
    <location>
        <position position="199"/>
    </location>
    <ligand>
        <name>D-ribose 5-phosphate</name>
        <dbReference type="ChEBI" id="CHEBI:78346"/>
    </ligand>
</feature>
<organism evidence="14 15">
    <name type="scientific">Rhodoplanes roseus</name>
    <dbReference type="NCBI Taxonomy" id="29409"/>
    <lineage>
        <taxon>Bacteria</taxon>
        <taxon>Pseudomonadati</taxon>
        <taxon>Pseudomonadota</taxon>
        <taxon>Alphaproteobacteria</taxon>
        <taxon>Hyphomicrobiales</taxon>
        <taxon>Nitrobacteraceae</taxon>
        <taxon>Rhodoplanes</taxon>
    </lineage>
</organism>
<dbReference type="UniPathway" id="UPA00087">
    <property type="reaction ID" value="UER00172"/>
</dbReference>
<dbReference type="InterPro" id="IPR000842">
    <property type="entry name" value="PRib_PP_synth_CS"/>
</dbReference>
<keyword evidence="15" id="KW-1185">Reference proteome</keyword>
<sequence>MPGKNGAIKLVAGNSNPRLAEAIAAYLKTPLTRAVVRRFADMEVFVEILENVRGADVFVVQATSYPTNDHLMELLIIMDALKRASARRITAVMPYFGYARQDRKPGPRTPISAKLVANLITRAGADRVLTVDLHAGQIQGFFDIPTDNLYASPVMVRDIKERFELAKLMVVSPDVGGVVRARGLAKRINAPLSIIDKRRERAGESEVMNVIGDVEDRTCILVDDIVDSGGTLVNAADALLAHGAERVYAYITHGVLSGGAVARITASRLKELVITDSIQPTEAVRVAENIRVLSIATLLGEAIGRTAAEESVSSLFD</sequence>
<evidence type="ECO:0000256" key="5">
    <source>
        <dbReference type="ARBA" id="ARBA00022741"/>
    </source>
</evidence>
<feature type="binding site" evidence="12">
    <location>
        <position position="174"/>
    </location>
    <ligand>
        <name>Mg(2+)</name>
        <dbReference type="ChEBI" id="CHEBI:18420"/>
    </ligand>
</feature>
<evidence type="ECO:0000256" key="1">
    <source>
        <dbReference type="ARBA" id="ARBA00004996"/>
    </source>
</evidence>
<proteinExistence type="inferred from homology"/>
<dbReference type="GO" id="GO:0005524">
    <property type="term" value="F:ATP binding"/>
    <property type="evidence" value="ECO:0007669"/>
    <property type="project" value="UniProtKB-KW"/>
</dbReference>
<evidence type="ECO:0000313" key="15">
    <source>
        <dbReference type="Proteomes" id="UP000249130"/>
    </source>
</evidence>
<keyword evidence="5 12" id="KW-0547">Nucleotide-binding</keyword>
<dbReference type="GO" id="GO:0005737">
    <property type="term" value="C:cytoplasm"/>
    <property type="evidence" value="ECO:0007669"/>
    <property type="project" value="UniProtKB-SubCell"/>
</dbReference>
<reference evidence="14 15" key="1">
    <citation type="submission" date="2017-07" db="EMBL/GenBank/DDBJ databases">
        <title>Draft Genome Sequences of Select Purple Nonsulfur Bacteria.</title>
        <authorList>
            <person name="Lasarre B."/>
            <person name="Mckinlay J.B."/>
        </authorList>
    </citation>
    <scope>NUCLEOTIDE SEQUENCE [LARGE SCALE GENOMIC DNA]</scope>
    <source>
        <strain evidence="14 15">DSM 5909</strain>
    </source>
</reference>
<comment type="pathway">
    <text evidence="1 12">Metabolic intermediate biosynthesis; 5-phospho-alpha-D-ribose 1-diphosphate biosynthesis; 5-phospho-alpha-D-ribose 1-diphosphate from D-ribose 5-phosphate (route I): step 1/1.</text>
</comment>
<feature type="binding site" evidence="12">
    <location>
        <begin position="227"/>
        <end position="231"/>
    </location>
    <ligand>
        <name>D-ribose 5-phosphate</name>
        <dbReference type="ChEBI" id="CHEBI:78346"/>
    </ligand>
</feature>
<evidence type="ECO:0000256" key="2">
    <source>
        <dbReference type="ARBA" id="ARBA00022679"/>
    </source>
</evidence>
<comment type="subunit">
    <text evidence="12">Homohexamer.</text>
</comment>
<feature type="binding site" evidence="12">
    <location>
        <begin position="100"/>
        <end position="101"/>
    </location>
    <ligand>
        <name>ATP</name>
        <dbReference type="ChEBI" id="CHEBI:30616"/>
    </ligand>
</feature>
<dbReference type="HAMAP" id="MF_00583_B">
    <property type="entry name" value="RibP_PPkinase_B"/>
    <property type="match status" value="1"/>
</dbReference>
<keyword evidence="6 12" id="KW-0418">Kinase</keyword>
<evidence type="ECO:0000256" key="12">
    <source>
        <dbReference type="HAMAP-Rule" id="MF_00583"/>
    </source>
</evidence>
<keyword evidence="12" id="KW-0963">Cytoplasm</keyword>
<dbReference type="EC" id="2.7.6.1" evidence="12"/>
<dbReference type="InterPro" id="IPR037515">
    <property type="entry name" value="Rib-P_diPkinase_bac"/>
</dbReference>
<evidence type="ECO:0000313" key="14">
    <source>
        <dbReference type="EMBL" id="RAI40212.1"/>
    </source>
</evidence>
<dbReference type="InterPro" id="IPR029099">
    <property type="entry name" value="Pribosyltran_N"/>
</dbReference>
<dbReference type="EMBL" id="NPEX01000244">
    <property type="protein sequence ID" value="RAI40212.1"/>
    <property type="molecule type" value="Genomic_DNA"/>
</dbReference>
<evidence type="ECO:0000256" key="8">
    <source>
        <dbReference type="ARBA" id="ARBA00022842"/>
    </source>
</evidence>
<keyword evidence="4 12" id="KW-0545">Nucleotide biosynthesis</keyword>
<feature type="binding site" evidence="12">
    <location>
        <begin position="41"/>
        <end position="43"/>
    </location>
    <ligand>
        <name>ATP</name>
        <dbReference type="ChEBI" id="CHEBI:30616"/>
    </ligand>
</feature>
<dbReference type="SMART" id="SM01400">
    <property type="entry name" value="Pribosyltran_N"/>
    <property type="match status" value="1"/>
</dbReference>
<name>A0A327KSD1_9BRAD</name>
<evidence type="ECO:0000256" key="11">
    <source>
        <dbReference type="ARBA" id="ARBA00061444"/>
    </source>
</evidence>
<dbReference type="SUPFAM" id="SSF53271">
    <property type="entry name" value="PRTase-like"/>
    <property type="match status" value="1"/>
</dbReference>
<dbReference type="InterPro" id="IPR005946">
    <property type="entry name" value="Rib-P_diPkinase"/>
</dbReference>
<keyword evidence="2 12" id="KW-0808">Transferase</keyword>
<dbReference type="NCBIfam" id="NF002320">
    <property type="entry name" value="PRK01259.1"/>
    <property type="match status" value="1"/>
</dbReference>
<dbReference type="InterPro" id="IPR000836">
    <property type="entry name" value="PRTase_dom"/>
</dbReference>
<dbReference type="AlphaFoldDB" id="A0A327KSD1"/>
<comment type="subcellular location">
    <subcellularLocation>
        <location evidence="12">Cytoplasm</location>
    </subcellularLocation>
</comment>
<keyword evidence="8 12" id="KW-0460">Magnesium</keyword>
<evidence type="ECO:0000256" key="3">
    <source>
        <dbReference type="ARBA" id="ARBA00022723"/>
    </source>
</evidence>
<dbReference type="GO" id="GO:0002189">
    <property type="term" value="C:ribose phosphate diphosphokinase complex"/>
    <property type="evidence" value="ECO:0007669"/>
    <property type="project" value="TreeGrafter"/>
</dbReference>
<keyword evidence="3 12" id="KW-0479">Metal-binding</keyword>
<comment type="caution">
    <text evidence="14">The sequence shown here is derived from an EMBL/GenBank/DDBJ whole genome shotgun (WGS) entry which is preliminary data.</text>
</comment>
<dbReference type="NCBIfam" id="TIGR01251">
    <property type="entry name" value="ribP_PPkin"/>
    <property type="match status" value="1"/>
</dbReference>
<dbReference type="RefSeq" id="WP_111421594.1">
    <property type="nucleotide sequence ID" value="NZ_NPEX01000244.1"/>
</dbReference>
<comment type="similarity">
    <text evidence="11 12">Belongs to the ribose-phosphate pyrophosphokinase family. Class I subfamily.</text>
</comment>
<dbReference type="OrthoDB" id="9777067at2"/>
<feature type="binding site" evidence="12">
    <location>
        <position position="223"/>
    </location>
    <ligand>
        <name>D-ribose 5-phosphate</name>
        <dbReference type="ChEBI" id="CHEBI:78346"/>
    </ligand>
</feature>
<dbReference type="InterPro" id="IPR029057">
    <property type="entry name" value="PRTase-like"/>
</dbReference>
<accession>A0A327KSD1</accession>
<dbReference type="Pfam" id="PF14572">
    <property type="entry name" value="Pribosyl_synth"/>
    <property type="match status" value="1"/>
</dbReference>
<dbReference type="CDD" id="cd06223">
    <property type="entry name" value="PRTases_typeI"/>
    <property type="match status" value="1"/>
</dbReference>
<evidence type="ECO:0000256" key="9">
    <source>
        <dbReference type="ARBA" id="ARBA00049535"/>
    </source>
</evidence>
<evidence type="ECO:0000256" key="6">
    <source>
        <dbReference type="ARBA" id="ARBA00022777"/>
    </source>
</evidence>
<evidence type="ECO:0000256" key="4">
    <source>
        <dbReference type="ARBA" id="ARBA00022727"/>
    </source>
</evidence>
<evidence type="ECO:0000256" key="10">
    <source>
        <dbReference type="ARBA" id="ARBA00054914"/>
    </source>
</evidence>
<dbReference type="GO" id="GO:0009156">
    <property type="term" value="P:ribonucleoside monophosphate biosynthetic process"/>
    <property type="evidence" value="ECO:0007669"/>
    <property type="project" value="InterPro"/>
</dbReference>
<evidence type="ECO:0000256" key="7">
    <source>
        <dbReference type="ARBA" id="ARBA00022840"/>
    </source>
</evidence>
<dbReference type="FunFam" id="3.40.50.2020:FF:000001">
    <property type="entry name" value="Ribose-phosphate pyrophosphokinase"/>
    <property type="match status" value="1"/>
</dbReference>
<gene>
    <name evidence="12" type="primary">prs</name>
    <name evidence="14" type="ORF">CH341_24285</name>
</gene>
<dbReference type="PROSITE" id="PS00114">
    <property type="entry name" value="PRPP_SYNTHASE"/>
    <property type="match status" value="1"/>
</dbReference>
<evidence type="ECO:0000259" key="13">
    <source>
        <dbReference type="Pfam" id="PF13793"/>
    </source>
</evidence>
<comment type="catalytic activity">
    <reaction evidence="9 12">
        <text>D-ribose 5-phosphate + ATP = 5-phospho-alpha-D-ribose 1-diphosphate + AMP + H(+)</text>
        <dbReference type="Rhea" id="RHEA:15609"/>
        <dbReference type="ChEBI" id="CHEBI:15378"/>
        <dbReference type="ChEBI" id="CHEBI:30616"/>
        <dbReference type="ChEBI" id="CHEBI:58017"/>
        <dbReference type="ChEBI" id="CHEBI:78346"/>
        <dbReference type="ChEBI" id="CHEBI:456215"/>
        <dbReference type="EC" id="2.7.6.1"/>
    </reaction>
</comment>
<protein>
    <recommendedName>
        <fullName evidence="12">Ribose-phosphate pyrophosphokinase</fullName>
        <shortName evidence="12">RPPK</shortName>
        <ecNumber evidence="12">2.7.6.1</ecNumber>
    </recommendedName>
    <alternativeName>
        <fullName evidence="12">5-phospho-D-ribosyl alpha-1-diphosphate synthase</fullName>
    </alternativeName>
    <alternativeName>
        <fullName evidence="12">Phosphoribosyl diphosphate synthase</fullName>
    </alternativeName>
    <alternativeName>
        <fullName evidence="12">Phosphoribosyl pyrophosphate synthase</fullName>
        <shortName evidence="12">P-Rib-PP synthase</shortName>
        <shortName evidence="12">PRPP synthase</shortName>
        <shortName evidence="12">PRPPase</shortName>
    </alternativeName>
</protein>
<feature type="binding site" evidence="12">
    <location>
        <position position="134"/>
    </location>
    <ligand>
        <name>Mg(2+)</name>
        <dbReference type="ChEBI" id="CHEBI:18420"/>
    </ligand>
</feature>
<dbReference type="GO" id="GO:0000287">
    <property type="term" value="F:magnesium ion binding"/>
    <property type="evidence" value="ECO:0007669"/>
    <property type="project" value="UniProtKB-UniRule"/>
</dbReference>
<comment type="function">
    <text evidence="10 12">Involved in the biosynthesis of the central metabolite phospho-alpha-D-ribosyl-1-pyrophosphate (PRPP) via the transfer of pyrophosphoryl group from ATP to 1-hydroxyl of ribose-5-phosphate (Rib-5-P).</text>
</comment>
<dbReference type="Gene3D" id="3.40.50.2020">
    <property type="match status" value="2"/>
</dbReference>
<feature type="domain" description="Ribose-phosphate pyrophosphokinase N-terminal" evidence="13">
    <location>
        <begin position="8"/>
        <end position="124"/>
    </location>
</feature>
<dbReference type="GO" id="GO:0006015">
    <property type="term" value="P:5-phosphoribose 1-diphosphate biosynthetic process"/>
    <property type="evidence" value="ECO:0007669"/>
    <property type="project" value="UniProtKB-UniRule"/>
</dbReference>
<dbReference type="PANTHER" id="PTHR10210">
    <property type="entry name" value="RIBOSE-PHOSPHATE DIPHOSPHOKINASE FAMILY MEMBER"/>
    <property type="match status" value="1"/>
</dbReference>
<dbReference type="Proteomes" id="UP000249130">
    <property type="component" value="Unassembled WGS sequence"/>
</dbReference>
<feature type="active site" evidence="12">
    <location>
        <position position="197"/>
    </location>
</feature>
<comment type="cofactor">
    <cofactor evidence="12">
        <name>Mg(2+)</name>
        <dbReference type="ChEBI" id="CHEBI:18420"/>
    </cofactor>
    <text evidence="12">Binds 2 Mg(2+) ions per subunit.</text>
</comment>
<keyword evidence="7 12" id="KW-0067">ATP-binding</keyword>
<dbReference type="GO" id="GO:0006164">
    <property type="term" value="P:purine nucleotide biosynthetic process"/>
    <property type="evidence" value="ECO:0007669"/>
    <property type="project" value="TreeGrafter"/>
</dbReference>
<dbReference type="GO" id="GO:0004749">
    <property type="term" value="F:ribose phosphate diphosphokinase activity"/>
    <property type="evidence" value="ECO:0007669"/>
    <property type="project" value="UniProtKB-UniRule"/>
</dbReference>
<dbReference type="Pfam" id="PF13793">
    <property type="entry name" value="Pribosyltran_N"/>
    <property type="match status" value="1"/>
</dbReference>
<dbReference type="GO" id="GO:0016301">
    <property type="term" value="F:kinase activity"/>
    <property type="evidence" value="ECO:0007669"/>
    <property type="project" value="UniProtKB-KW"/>
</dbReference>